<reference evidence="2" key="4">
    <citation type="submission" date="2023-01" db="EMBL/GenBank/DDBJ databases">
        <title>Draft genome sequence of Methylobacterium oxalidis strain NBRC 107715.</title>
        <authorList>
            <person name="Sun Q."/>
            <person name="Mori K."/>
        </authorList>
    </citation>
    <scope>NUCLEOTIDE SEQUENCE</scope>
    <source>
        <strain evidence="2">NBRC 107715</strain>
    </source>
</reference>
<sequence length="289" mass="29550">MGAGIGAGIPAGRGLTRGARWFLGLSLGLAVLAPAPAPAAESVATALVVSVDVSQSVDDDRFRLQMEGIAGALEDPSVLAAITGNAGGILFALVTWADKATLAVGWRRIADRRDAAAAAALVRAVPRQPGDFTCLGQMLRTVGASVLPALPVPADRVVIDVSGDGIDNCTDVEAIHAERDALARGGATINGLPILVPGENDVVGAGAFRSPGYGLRALPIGPEGGETTLDRWYRDHVLTGPGAFLLAARGYGDFARALRQKFVLEISALEPGQGPAMAPGPLSVRARGK</sequence>
<dbReference type="OrthoDB" id="9792179at2"/>
<evidence type="ECO:0000313" key="1">
    <source>
        <dbReference type="EMBL" id="GEP04189.1"/>
    </source>
</evidence>
<dbReference type="AlphaFoldDB" id="A0A512J2V5"/>
<reference evidence="1 3" key="3">
    <citation type="submission" date="2019-07" db="EMBL/GenBank/DDBJ databases">
        <title>Whole genome shotgun sequence of Methylobacterium oxalidis NBRC 107715.</title>
        <authorList>
            <person name="Hosoyama A."/>
            <person name="Uohara A."/>
            <person name="Ohji S."/>
            <person name="Ichikawa N."/>
        </authorList>
    </citation>
    <scope>NUCLEOTIDE SEQUENCE [LARGE SCALE GENOMIC DNA]</scope>
    <source>
        <strain evidence="1 3">NBRC 107715</strain>
    </source>
</reference>
<keyword evidence="4" id="KW-1185">Reference proteome</keyword>
<proteinExistence type="predicted"/>
<name>A0A512J2V5_9HYPH</name>
<dbReference type="Pfam" id="PF06707">
    <property type="entry name" value="DUF1194"/>
    <property type="match status" value="1"/>
</dbReference>
<dbReference type="InterPro" id="IPR036465">
    <property type="entry name" value="vWFA_dom_sf"/>
</dbReference>
<gene>
    <name evidence="2" type="ORF">GCM10007888_50660</name>
    <name evidence="1" type="ORF">MOX02_22270</name>
</gene>
<dbReference type="Proteomes" id="UP000321960">
    <property type="component" value="Unassembled WGS sequence"/>
</dbReference>
<dbReference type="EMBL" id="BSPK01000107">
    <property type="protein sequence ID" value="GLS66683.1"/>
    <property type="molecule type" value="Genomic_DNA"/>
</dbReference>
<dbReference type="Proteomes" id="UP001156856">
    <property type="component" value="Unassembled WGS sequence"/>
</dbReference>
<reference evidence="2" key="1">
    <citation type="journal article" date="2014" name="Int. J. Syst. Evol. Microbiol.">
        <title>Complete genome of a new Firmicutes species belonging to the dominant human colonic microbiota ('Ruminococcus bicirculans') reveals two chromosomes and a selective capacity to utilize plant glucans.</title>
        <authorList>
            <consortium name="NISC Comparative Sequencing Program"/>
            <person name="Wegmann U."/>
            <person name="Louis P."/>
            <person name="Goesmann A."/>
            <person name="Henrissat B."/>
            <person name="Duncan S.H."/>
            <person name="Flint H.J."/>
        </authorList>
    </citation>
    <scope>NUCLEOTIDE SEQUENCE</scope>
    <source>
        <strain evidence="2">NBRC 107715</strain>
    </source>
</reference>
<dbReference type="SUPFAM" id="SSF53300">
    <property type="entry name" value="vWA-like"/>
    <property type="match status" value="1"/>
</dbReference>
<dbReference type="RefSeq" id="WP_147025839.1">
    <property type="nucleotide sequence ID" value="NZ_BJZU01000039.1"/>
</dbReference>
<dbReference type="Gene3D" id="3.40.50.410">
    <property type="entry name" value="von Willebrand factor, type A domain"/>
    <property type="match status" value="1"/>
</dbReference>
<dbReference type="InterPro" id="IPR010607">
    <property type="entry name" value="DUF1194"/>
</dbReference>
<reference evidence="4" key="2">
    <citation type="journal article" date="2019" name="Int. J. Syst. Evol. Microbiol.">
        <title>The Global Catalogue of Microorganisms (GCM) 10K type strain sequencing project: providing services to taxonomists for standard genome sequencing and annotation.</title>
        <authorList>
            <consortium name="The Broad Institute Genomics Platform"/>
            <consortium name="The Broad Institute Genome Sequencing Center for Infectious Disease"/>
            <person name="Wu L."/>
            <person name="Ma J."/>
        </authorList>
    </citation>
    <scope>NUCLEOTIDE SEQUENCE [LARGE SCALE GENOMIC DNA]</scope>
    <source>
        <strain evidence="4">NBRC 107715</strain>
    </source>
</reference>
<accession>A0A512J2V5</accession>
<protein>
    <recommendedName>
        <fullName evidence="5">tRNA delta(2)-isopentenylpyrophosphate transferase</fullName>
    </recommendedName>
</protein>
<organism evidence="1 3">
    <name type="scientific">Methylobacterium oxalidis</name>
    <dbReference type="NCBI Taxonomy" id="944322"/>
    <lineage>
        <taxon>Bacteria</taxon>
        <taxon>Pseudomonadati</taxon>
        <taxon>Pseudomonadota</taxon>
        <taxon>Alphaproteobacteria</taxon>
        <taxon>Hyphomicrobiales</taxon>
        <taxon>Methylobacteriaceae</taxon>
        <taxon>Methylobacterium</taxon>
    </lineage>
</organism>
<evidence type="ECO:0008006" key="5">
    <source>
        <dbReference type="Google" id="ProtNLM"/>
    </source>
</evidence>
<evidence type="ECO:0000313" key="3">
    <source>
        <dbReference type="Proteomes" id="UP000321960"/>
    </source>
</evidence>
<dbReference type="EMBL" id="BJZU01000039">
    <property type="protein sequence ID" value="GEP04189.1"/>
    <property type="molecule type" value="Genomic_DNA"/>
</dbReference>
<evidence type="ECO:0000313" key="4">
    <source>
        <dbReference type="Proteomes" id="UP001156856"/>
    </source>
</evidence>
<evidence type="ECO:0000313" key="2">
    <source>
        <dbReference type="EMBL" id="GLS66683.1"/>
    </source>
</evidence>
<comment type="caution">
    <text evidence="1">The sequence shown here is derived from an EMBL/GenBank/DDBJ whole genome shotgun (WGS) entry which is preliminary data.</text>
</comment>